<evidence type="ECO:0000256" key="5">
    <source>
        <dbReference type="SAM" id="MobiDB-lite"/>
    </source>
</evidence>
<dbReference type="Proteomes" id="UP001286456">
    <property type="component" value="Unassembled WGS sequence"/>
</dbReference>
<feature type="transmembrane region" description="Helical" evidence="6">
    <location>
        <begin position="443"/>
        <end position="468"/>
    </location>
</feature>
<evidence type="ECO:0000256" key="7">
    <source>
        <dbReference type="SAM" id="SignalP"/>
    </source>
</evidence>
<feature type="transmembrane region" description="Helical" evidence="6">
    <location>
        <begin position="401"/>
        <end position="423"/>
    </location>
</feature>
<feature type="region of interest" description="Disordered" evidence="5">
    <location>
        <begin position="72"/>
        <end position="129"/>
    </location>
</feature>
<keyword evidence="2 6" id="KW-0812">Transmembrane</keyword>
<feature type="compositionally biased region" description="Low complexity" evidence="5">
    <location>
        <begin position="102"/>
        <end position="129"/>
    </location>
</feature>
<feature type="chain" id="PRO_5042008628" evidence="7">
    <location>
        <begin position="28"/>
        <end position="549"/>
    </location>
</feature>
<feature type="transmembrane region" description="Helical" evidence="6">
    <location>
        <begin position="184"/>
        <end position="207"/>
    </location>
</feature>
<gene>
    <name evidence="8" type="ORF">B0T19DRAFT_444651</name>
</gene>
<dbReference type="Pfam" id="PF03595">
    <property type="entry name" value="SLAC1"/>
    <property type="match status" value="1"/>
</dbReference>
<feature type="transmembrane region" description="Helical" evidence="6">
    <location>
        <begin position="510"/>
        <end position="534"/>
    </location>
</feature>
<dbReference type="EMBL" id="JAUEPO010000005">
    <property type="protein sequence ID" value="KAK3320840.1"/>
    <property type="molecule type" value="Genomic_DNA"/>
</dbReference>
<protein>
    <submittedName>
        <fullName evidence="8">Voltage-dependent anion channel-domain-containing protein</fullName>
    </submittedName>
</protein>
<keyword evidence="7" id="KW-0732">Signal</keyword>
<feature type="transmembrane region" description="Helical" evidence="6">
    <location>
        <begin position="369"/>
        <end position="389"/>
    </location>
</feature>
<dbReference type="PANTHER" id="PTHR31162">
    <property type="entry name" value="MALIC ACID TRANSPORT PROTEIN-RELATED"/>
    <property type="match status" value="1"/>
</dbReference>
<proteinExistence type="predicted"/>
<dbReference type="InterPro" id="IPR030185">
    <property type="entry name" value="Mae1"/>
</dbReference>
<dbReference type="GO" id="GO:0015140">
    <property type="term" value="F:malate transmembrane transporter activity"/>
    <property type="evidence" value="ECO:0007669"/>
    <property type="project" value="InterPro"/>
</dbReference>
<evidence type="ECO:0000313" key="9">
    <source>
        <dbReference type="Proteomes" id="UP001286456"/>
    </source>
</evidence>
<dbReference type="AlphaFoldDB" id="A0AAE0M6I5"/>
<name>A0AAE0M6I5_9PEZI</name>
<comment type="caution">
    <text evidence="8">The sequence shown here is derived from an EMBL/GenBank/DDBJ whole genome shotgun (WGS) entry which is preliminary data.</text>
</comment>
<dbReference type="InterPro" id="IPR004695">
    <property type="entry name" value="SLAC1/Mae1/Ssu1/TehA"/>
</dbReference>
<feature type="transmembrane region" description="Helical" evidence="6">
    <location>
        <begin position="326"/>
        <end position="349"/>
    </location>
</feature>
<feature type="transmembrane region" description="Helical" evidence="6">
    <location>
        <begin position="294"/>
        <end position="314"/>
    </location>
</feature>
<dbReference type="InterPro" id="IPR038665">
    <property type="entry name" value="Voltage-dep_anion_channel_sf"/>
</dbReference>
<evidence type="ECO:0000256" key="3">
    <source>
        <dbReference type="ARBA" id="ARBA00022989"/>
    </source>
</evidence>
<feature type="transmembrane region" description="Helical" evidence="6">
    <location>
        <begin position="258"/>
        <end position="279"/>
    </location>
</feature>
<evidence type="ECO:0000256" key="6">
    <source>
        <dbReference type="SAM" id="Phobius"/>
    </source>
</evidence>
<accession>A0AAE0M6I5</accession>
<dbReference type="Gene3D" id="1.50.10.150">
    <property type="entry name" value="Voltage-dependent anion channel"/>
    <property type="match status" value="1"/>
</dbReference>
<feature type="compositionally biased region" description="Pro residues" evidence="5">
    <location>
        <begin position="90"/>
        <end position="101"/>
    </location>
</feature>
<feature type="transmembrane region" description="Helical" evidence="6">
    <location>
        <begin position="480"/>
        <end position="498"/>
    </location>
</feature>
<reference evidence="8" key="2">
    <citation type="submission" date="2023-06" db="EMBL/GenBank/DDBJ databases">
        <authorList>
            <consortium name="Lawrence Berkeley National Laboratory"/>
            <person name="Haridas S."/>
            <person name="Hensen N."/>
            <person name="Bonometti L."/>
            <person name="Westerberg I."/>
            <person name="Brannstrom I.O."/>
            <person name="Guillou S."/>
            <person name="Cros-Aarteil S."/>
            <person name="Calhoun S."/>
            <person name="Kuo A."/>
            <person name="Mondo S."/>
            <person name="Pangilinan J."/>
            <person name="Riley R."/>
            <person name="Labutti K."/>
            <person name="Andreopoulos B."/>
            <person name="Lipzen A."/>
            <person name="Chen C."/>
            <person name="Yanf M."/>
            <person name="Daum C."/>
            <person name="Ng V."/>
            <person name="Clum A."/>
            <person name="Steindorff A."/>
            <person name="Ohm R."/>
            <person name="Martin F."/>
            <person name="Silar P."/>
            <person name="Natvig D."/>
            <person name="Lalanne C."/>
            <person name="Gautier V."/>
            <person name="Ament-Velasquez S.L."/>
            <person name="Kruys A."/>
            <person name="Hutchinson M.I."/>
            <person name="Powell A.J."/>
            <person name="Barry K."/>
            <person name="Miller A.N."/>
            <person name="Grigoriev I.V."/>
            <person name="Debuchy R."/>
            <person name="Gladieux P."/>
            <person name="Thoren M.H."/>
            <person name="Johannesson H."/>
        </authorList>
    </citation>
    <scope>NUCLEOTIDE SEQUENCE</scope>
    <source>
        <strain evidence="8">SMH4131-1</strain>
    </source>
</reference>
<feature type="compositionally biased region" description="Gly residues" evidence="5">
    <location>
        <begin position="73"/>
        <end position="82"/>
    </location>
</feature>
<dbReference type="CDD" id="cd09317">
    <property type="entry name" value="TDT_Mae1_like"/>
    <property type="match status" value="1"/>
</dbReference>
<reference evidence="8" key="1">
    <citation type="journal article" date="2023" name="Mol. Phylogenet. Evol.">
        <title>Genome-scale phylogeny and comparative genomics of the fungal order Sordariales.</title>
        <authorList>
            <person name="Hensen N."/>
            <person name="Bonometti L."/>
            <person name="Westerberg I."/>
            <person name="Brannstrom I.O."/>
            <person name="Guillou S."/>
            <person name="Cros-Aarteil S."/>
            <person name="Calhoun S."/>
            <person name="Haridas S."/>
            <person name="Kuo A."/>
            <person name="Mondo S."/>
            <person name="Pangilinan J."/>
            <person name="Riley R."/>
            <person name="LaButti K."/>
            <person name="Andreopoulos B."/>
            <person name="Lipzen A."/>
            <person name="Chen C."/>
            <person name="Yan M."/>
            <person name="Daum C."/>
            <person name="Ng V."/>
            <person name="Clum A."/>
            <person name="Steindorff A."/>
            <person name="Ohm R.A."/>
            <person name="Martin F."/>
            <person name="Silar P."/>
            <person name="Natvig D.O."/>
            <person name="Lalanne C."/>
            <person name="Gautier V."/>
            <person name="Ament-Velasquez S.L."/>
            <person name="Kruys A."/>
            <person name="Hutchinson M.I."/>
            <person name="Powell A.J."/>
            <person name="Barry K."/>
            <person name="Miller A.N."/>
            <person name="Grigoriev I.V."/>
            <person name="Debuchy R."/>
            <person name="Gladieux P."/>
            <person name="Hiltunen Thoren M."/>
            <person name="Johannesson H."/>
        </authorList>
    </citation>
    <scope>NUCLEOTIDE SEQUENCE</scope>
    <source>
        <strain evidence="8">SMH4131-1</strain>
    </source>
</reference>
<comment type="subcellular location">
    <subcellularLocation>
        <location evidence="1">Membrane</location>
        <topology evidence="1">Multi-pass membrane protein</topology>
    </subcellularLocation>
</comment>
<sequence length="549" mass="59117">MTMSDVLTGTLLELIIFLATLAHFSEATGRLEAVEGNEPSFLVPLYILHRLFAPWPPPCAATATATTAAAAGVHGGGGGGGYESPEDDAPPSPSPYPPSFPPEYGSSNGGPPSSSSSRPGRANGAVSSTCGGHGHSTSYSSSAGGGGAAAAAPCSSLDGILSKARARGLSPNGRRKVGIRDRIACYRWTWFTMTMATGGVANLLYSIPYRSQWLTGLGLAFFFLNMCLFVMNCVLITLRFRWRPGSLVNSFTDQLESLFVPAVIVSAATILITICQYGVPHAGPWLLQAMEAMFWIYISASTFASAGMYLTLWSTQVFPIHTMTPVWVFPAYPLLLTAPFGGNLIAAAVNTGQLSSINTVAITMASVTVQGTGFLISFMVCAAFLYRLMTQKLPRDAQRPGVFISIGPSGFTAAGLVQLGYHTTDIFPTNFMGTQHAVYILRLLAYVTGLWLWGLSIWFFLVSVGSLWKYLRPEHRSKMSFQMTWFSFVFPNTALVAATEQLGRAFESPGLQICGCVLAGCIVLVWVLVFGCMIKCLWKRELLWPKDDD</sequence>
<evidence type="ECO:0000313" key="8">
    <source>
        <dbReference type="EMBL" id="KAK3320840.1"/>
    </source>
</evidence>
<feature type="signal peptide" evidence="7">
    <location>
        <begin position="1"/>
        <end position="27"/>
    </location>
</feature>
<organism evidence="8 9">
    <name type="scientific">Cercophora scortea</name>
    <dbReference type="NCBI Taxonomy" id="314031"/>
    <lineage>
        <taxon>Eukaryota</taxon>
        <taxon>Fungi</taxon>
        <taxon>Dikarya</taxon>
        <taxon>Ascomycota</taxon>
        <taxon>Pezizomycotina</taxon>
        <taxon>Sordariomycetes</taxon>
        <taxon>Sordariomycetidae</taxon>
        <taxon>Sordariales</taxon>
        <taxon>Lasiosphaeriaceae</taxon>
        <taxon>Cercophora</taxon>
    </lineage>
</organism>
<dbReference type="GO" id="GO:0016020">
    <property type="term" value="C:membrane"/>
    <property type="evidence" value="ECO:0007669"/>
    <property type="project" value="UniProtKB-SubCell"/>
</dbReference>
<feature type="transmembrane region" description="Helical" evidence="6">
    <location>
        <begin position="213"/>
        <end position="238"/>
    </location>
</feature>
<dbReference type="PANTHER" id="PTHR31162:SF3">
    <property type="entry name" value="TRANSPORTER_MALIC ACID TRANSPORT PROTEIN, PUTATIVE-RELATED"/>
    <property type="match status" value="1"/>
</dbReference>
<keyword evidence="9" id="KW-1185">Reference proteome</keyword>
<evidence type="ECO:0000256" key="4">
    <source>
        <dbReference type="ARBA" id="ARBA00023136"/>
    </source>
</evidence>
<keyword evidence="4 6" id="KW-0472">Membrane</keyword>
<evidence type="ECO:0000256" key="2">
    <source>
        <dbReference type="ARBA" id="ARBA00022692"/>
    </source>
</evidence>
<evidence type="ECO:0000256" key="1">
    <source>
        <dbReference type="ARBA" id="ARBA00004141"/>
    </source>
</evidence>
<keyword evidence="3 6" id="KW-1133">Transmembrane helix</keyword>